<gene>
    <name evidence="1" type="ORF">BMJ33_35285</name>
</gene>
<dbReference type="RefSeq" id="WP_101779620.1">
    <property type="nucleotide sequence ID" value="NZ_NBUC01000188.1"/>
</dbReference>
<protein>
    <recommendedName>
        <fullName evidence="3">Serine O-acetyltransferase</fullName>
    </recommendedName>
</protein>
<evidence type="ECO:0008006" key="3">
    <source>
        <dbReference type="Google" id="ProtNLM"/>
    </source>
</evidence>
<dbReference type="SUPFAM" id="SSF51161">
    <property type="entry name" value="Trimeric LpxA-like enzymes"/>
    <property type="match status" value="1"/>
</dbReference>
<dbReference type="Gene3D" id="2.160.10.10">
    <property type="entry name" value="Hexapeptide repeat proteins"/>
    <property type="match status" value="1"/>
</dbReference>
<dbReference type="EMBL" id="NBUC01000188">
    <property type="protein sequence ID" value="PLT91433.1"/>
    <property type="molecule type" value="Genomic_DNA"/>
</dbReference>
<proteinExistence type="predicted"/>
<reference evidence="1 2" key="1">
    <citation type="journal article" date="2018" name="FEMS Microbiol. Ecol.">
        <title>Co-invading symbiotic mutualists of Medicago polymorpha retain high ancestral diversity and contain diverse accessory genomes.</title>
        <authorList>
            <person name="Porter S.S."/>
            <person name="Faber-Hammond J.J."/>
            <person name="Friesen M.L."/>
        </authorList>
    </citation>
    <scope>NUCLEOTIDE SEQUENCE [LARGE SCALE GENOMIC DNA]</scope>
    <source>
        <strain evidence="1 2">Str16</strain>
    </source>
</reference>
<keyword evidence="2" id="KW-1185">Reference proteome</keyword>
<dbReference type="InterPro" id="IPR011004">
    <property type="entry name" value="Trimer_LpxA-like_sf"/>
</dbReference>
<evidence type="ECO:0000313" key="2">
    <source>
        <dbReference type="Proteomes" id="UP001190825"/>
    </source>
</evidence>
<organism evidence="1 2">
    <name type="scientific">Sinorhizobium medicae</name>
    <dbReference type="NCBI Taxonomy" id="110321"/>
    <lineage>
        <taxon>Bacteria</taxon>
        <taxon>Pseudomonadati</taxon>
        <taxon>Pseudomonadota</taxon>
        <taxon>Alphaproteobacteria</taxon>
        <taxon>Hyphomicrobiales</taxon>
        <taxon>Rhizobiaceae</taxon>
        <taxon>Sinorhizobium/Ensifer group</taxon>
        <taxon>Sinorhizobium</taxon>
    </lineage>
</organism>
<accession>A0ABX4TAV8</accession>
<evidence type="ECO:0000313" key="1">
    <source>
        <dbReference type="EMBL" id="PLT91433.1"/>
    </source>
</evidence>
<name>A0ABX4TAV8_9HYPH</name>
<comment type="caution">
    <text evidence="1">The sequence shown here is derived from an EMBL/GenBank/DDBJ whole genome shotgun (WGS) entry which is preliminary data.</text>
</comment>
<dbReference type="Proteomes" id="UP001190825">
    <property type="component" value="Unassembled WGS sequence"/>
</dbReference>
<dbReference type="PANTHER" id="PTHR42811">
    <property type="entry name" value="SERINE ACETYLTRANSFERASE"/>
    <property type="match status" value="1"/>
</dbReference>
<sequence>MLNIKSLLSRNKDRAPTPADPAAAEDKKLTVDAAVDPLLDEFDGLLSRGVPDAYRIWRAAQRYLKAGDTEKAAKCQTLNYLLHNSSIPNTVRLGEDVRFGYGGIGIVIHADCEIRKGAVVGANVTLGGHSGGKTRLNAAGKHMSVPMIGEYAHLATGCKVLGGIEVGALSIVGANSVVTKDVLPLTIVAGAPAREVGRITAENCLRYKGMFIALRKVPNEEYIALIKKYQAASIFRDCLDEPDSEV</sequence>